<dbReference type="GO" id="GO:0008233">
    <property type="term" value="F:peptidase activity"/>
    <property type="evidence" value="ECO:0007669"/>
    <property type="project" value="UniProtKB-KW"/>
</dbReference>
<evidence type="ECO:0000256" key="3">
    <source>
        <dbReference type="ARBA" id="ARBA00022670"/>
    </source>
</evidence>
<evidence type="ECO:0000313" key="9">
    <source>
        <dbReference type="EMBL" id="PSF38629.1"/>
    </source>
</evidence>
<comment type="caution">
    <text evidence="9">The sequence shown here is derived from an EMBL/GenBank/DDBJ whole genome shotgun (WGS) entry which is preliminary data.</text>
</comment>
<feature type="transmembrane region" description="Helical" evidence="8">
    <location>
        <begin position="125"/>
        <end position="145"/>
    </location>
</feature>
<dbReference type="EMBL" id="PXOH01000003">
    <property type="protein sequence ID" value="PSF38629.1"/>
    <property type="molecule type" value="Genomic_DNA"/>
</dbReference>
<dbReference type="NCBIfam" id="TIGR04178">
    <property type="entry name" value="exo_archaeo"/>
    <property type="match status" value="1"/>
</dbReference>
<dbReference type="GO" id="GO:0006508">
    <property type="term" value="P:proteolysis"/>
    <property type="evidence" value="ECO:0007669"/>
    <property type="project" value="UniProtKB-KW"/>
</dbReference>
<feature type="transmembrane region" description="Helical" evidence="8">
    <location>
        <begin position="187"/>
        <end position="208"/>
    </location>
</feature>
<gene>
    <name evidence="9" type="primary">crtB</name>
    <name evidence="9" type="ORF">C7H19_03740</name>
</gene>
<dbReference type="OrthoDB" id="505165at2"/>
<protein>
    <submittedName>
        <fullName evidence="9">Cyanoexosortase B</fullName>
    </submittedName>
</protein>
<dbReference type="NCBIfam" id="TIGR02602">
    <property type="entry name" value="8TM_EpsH"/>
    <property type="match status" value="1"/>
</dbReference>
<accession>A0A2T1M1N9</accession>
<dbReference type="GO" id="GO:0005886">
    <property type="term" value="C:plasma membrane"/>
    <property type="evidence" value="ECO:0007669"/>
    <property type="project" value="UniProtKB-SubCell"/>
</dbReference>
<feature type="transmembrane region" description="Helical" evidence="8">
    <location>
        <begin position="101"/>
        <end position="118"/>
    </location>
</feature>
<evidence type="ECO:0000256" key="1">
    <source>
        <dbReference type="ARBA" id="ARBA00004651"/>
    </source>
</evidence>
<keyword evidence="6 8" id="KW-1133">Transmembrane helix</keyword>
<dbReference type="InterPro" id="IPR013426">
    <property type="entry name" value="EpsH-like"/>
</dbReference>
<keyword evidence="4 8" id="KW-0812">Transmembrane</keyword>
<proteinExistence type="predicted"/>
<evidence type="ECO:0000256" key="4">
    <source>
        <dbReference type="ARBA" id="ARBA00022692"/>
    </source>
</evidence>
<dbReference type="RefSeq" id="WP_106455551.1">
    <property type="nucleotide sequence ID" value="NZ_PXOH01000003.1"/>
</dbReference>
<dbReference type="AlphaFoldDB" id="A0A2T1M1N9"/>
<keyword evidence="5" id="KW-0378">Hydrolase</keyword>
<evidence type="ECO:0000256" key="7">
    <source>
        <dbReference type="ARBA" id="ARBA00023136"/>
    </source>
</evidence>
<organism evidence="9 10">
    <name type="scientific">Aphanothece hegewaldii CCALA 016</name>
    <dbReference type="NCBI Taxonomy" id="2107694"/>
    <lineage>
        <taxon>Bacteria</taxon>
        <taxon>Bacillati</taxon>
        <taxon>Cyanobacteriota</taxon>
        <taxon>Cyanophyceae</taxon>
        <taxon>Oscillatoriophycideae</taxon>
        <taxon>Chroococcales</taxon>
        <taxon>Aphanothecaceae</taxon>
        <taxon>Aphanothece</taxon>
    </lineage>
</organism>
<dbReference type="InterPro" id="IPR019127">
    <property type="entry name" value="Exosortase"/>
</dbReference>
<name>A0A2T1M1N9_9CHRO</name>
<keyword evidence="2" id="KW-1003">Cell membrane</keyword>
<evidence type="ECO:0000256" key="5">
    <source>
        <dbReference type="ARBA" id="ARBA00022801"/>
    </source>
</evidence>
<dbReference type="NCBIfam" id="TIGR04156">
    <property type="entry name" value="cyanoexo_CrtB"/>
    <property type="match status" value="1"/>
</dbReference>
<evidence type="ECO:0000313" key="10">
    <source>
        <dbReference type="Proteomes" id="UP000239001"/>
    </source>
</evidence>
<sequence length="301" mass="34379">MQTPITSATERDRNLFIFLVLGLLAILYGPLIVYWFDGWLNKSISIEHEYFSHGLIGLPYAAYITWQQRKQWQRLPNVSHPLGLSLLVLGGILYFTGLFQWVNLSFVIMLIGVCLWLKGKPGLKLQWFPLLLVFLATPNEIPYLITPYTLPLQKFIANVAGFILQQLGFEVAVQGIHLAVQGQFVEVAPYCAGLKMLFTSIYVTLLLLHWTNSLKNRKKVFFMLISAVIISITANVFRNAILAGLHGIERKDLFDLVHEGWGGDLYSVLMLLTIVGLFRLLQKYETTNKPEQMKVEDKQYE</sequence>
<keyword evidence="7 8" id="KW-0472">Membrane</keyword>
<keyword evidence="3" id="KW-0645">Protease</keyword>
<evidence type="ECO:0000256" key="8">
    <source>
        <dbReference type="SAM" id="Phobius"/>
    </source>
</evidence>
<dbReference type="InterPro" id="IPR026492">
    <property type="entry name" value="Cyanoexo_CrtB"/>
</dbReference>
<reference evidence="9 10" key="2">
    <citation type="submission" date="2018-03" db="EMBL/GenBank/DDBJ databases">
        <authorList>
            <person name="Keele B.F."/>
        </authorList>
    </citation>
    <scope>NUCLEOTIDE SEQUENCE [LARGE SCALE GENOMIC DNA]</scope>
    <source>
        <strain evidence="9 10">CCALA 016</strain>
    </source>
</reference>
<evidence type="ECO:0000256" key="2">
    <source>
        <dbReference type="ARBA" id="ARBA00022475"/>
    </source>
</evidence>
<reference evidence="9 10" key="1">
    <citation type="submission" date="2018-03" db="EMBL/GenBank/DDBJ databases">
        <title>The ancient ancestry and fast evolution of plastids.</title>
        <authorList>
            <person name="Moore K.R."/>
            <person name="Magnabosco C."/>
            <person name="Momper L."/>
            <person name="Gold D.A."/>
            <person name="Bosak T."/>
            <person name="Fournier G.P."/>
        </authorList>
    </citation>
    <scope>NUCLEOTIDE SEQUENCE [LARGE SCALE GENOMIC DNA]</scope>
    <source>
        <strain evidence="9 10">CCALA 016</strain>
    </source>
</reference>
<comment type="subcellular location">
    <subcellularLocation>
        <location evidence="1">Cell membrane</location>
        <topology evidence="1">Multi-pass membrane protein</topology>
    </subcellularLocation>
</comment>
<dbReference type="InterPro" id="IPR026392">
    <property type="entry name" value="Exo/Archaeosortase_dom"/>
</dbReference>
<evidence type="ECO:0000256" key="6">
    <source>
        <dbReference type="ARBA" id="ARBA00022989"/>
    </source>
</evidence>
<feature type="transmembrane region" description="Helical" evidence="8">
    <location>
        <begin position="220"/>
        <end position="245"/>
    </location>
</feature>
<dbReference type="Pfam" id="PF09721">
    <property type="entry name" value="Exosortase_EpsH"/>
    <property type="match status" value="1"/>
</dbReference>
<dbReference type="Proteomes" id="UP000239001">
    <property type="component" value="Unassembled WGS sequence"/>
</dbReference>
<feature type="transmembrane region" description="Helical" evidence="8">
    <location>
        <begin position="15"/>
        <end position="36"/>
    </location>
</feature>
<keyword evidence="10" id="KW-1185">Reference proteome</keyword>
<feature type="transmembrane region" description="Helical" evidence="8">
    <location>
        <begin position="265"/>
        <end position="281"/>
    </location>
</feature>